<dbReference type="OrthoDB" id="772995at2"/>
<accession>A0A1I5ZSA8</accession>
<name>A0A1I5ZSA8_HYMAR</name>
<keyword evidence="1" id="KW-0472">Membrane</keyword>
<feature type="transmembrane region" description="Helical" evidence="1">
    <location>
        <begin position="81"/>
        <end position="100"/>
    </location>
</feature>
<evidence type="ECO:0000313" key="2">
    <source>
        <dbReference type="EMBL" id="SFQ59311.1"/>
    </source>
</evidence>
<proteinExistence type="predicted"/>
<keyword evidence="3" id="KW-1185">Reference proteome</keyword>
<dbReference type="RefSeq" id="WP_092675575.1">
    <property type="nucleotide sequence ID" value="NZ_FOXS01000004.1"/>
</dbReference>
<reference evidence="3" key="1">
    <citation type="submission" date="2016-10" db="EMBL/GenBank/DDBJ databases">
        <authorList>
            <person name="Varghese N."/>
            <person name="Submissions S."/>
        </authorList>
    </citation>
    <scope>NUCLEOTIDE SEQUENCE [LARGE SCALE GENOMIC DNA]</scope>
    <source>
        <strain evidence="3">OR362-8,ATCC BAA-1266,JCM 13504</strain>
    </source>
</reference>
<keyword evidence="1" id="KW-1133">Transmembrane helix</keyword>
<dbReference type="AlphaFoldDB" id="A0A1I5ZSA8"/>
<evidence type="ECO:0000256" key="1">
    <source>
        <dbReference type="SAM" id="Phobius"/>
    </source>
</evidence>
<sequence>MSESPPLASKKCPNCQQWSIWQQSPNDRCEHCGELLDPQALKSAAAREELANQKMPSVVLMEINPEDGPVKRFFKTIVRGGQLAFAAILSFIVWVVAVVAG</sequence>
<organism evidence="2 3">
    <name type="scientific">Hymenobacter arizonensis</name>
    <name type="common">Siccationidurans arizonensis</name>
    <dbReference type="NCBI Taxonomy" id="1227077"/>
    <lineage>
        <taxon>Bacteria</taxon>
        <taxon>Pseudomonadati</taxon>
        <taxon>Bacteroidota</taxon>
        <taxon>Cytophagia</taxon>
        <taxon>Cytophagales</taxon>
        <taxon>Hymenobacteraceae</taxon>
        <taxon>Hymenobacter</taxon>
    </lineage>
</organism>
<dbReference type="STRING" id="1227077.SAMN04515668_3173"/>
<keyword evidence="1" id="KW-0812">Transmembrane</keyword>
<protein>
    <submittedName>
        <fullName evidence="2">Uncharacterized protein</fullName>
    </submittedName>
</protein>
<evidence type="ECO:0000313" key="3">
    <source>
        <dbReference type="Proteomes" id="UP000199029"/>
    </source>
</evidence>
<gene>
    <name evidence="2" type="ORF">SAMN04515668_3173</name>
</gene>
<dbReference type="Proteomes" id="UP000199029">
    <property type="component" value="Unassembled WGS sequence"/>
</dbReference>
<dbReference type="EMBL" id="FOXS01000004">
    <property type="protein sequence ID" value="SFQ59311.1"/>
    <property type="molecule type" value="Genomic_DNA"/>
</dbReference>